<evidence type="ECO:0000256" key="9">
    <source>
        <dbReference type="ARBA" id="ARBA00023180"/>
    </source>
</evidence>
<keyword evidence="7" id="KW-1133">Transmembrane helix</keyword>
<name>A0A8C5D8W9_GOUWI</name>
<dbReference type="RefSeq" id="XP_028319133.1">
    <property type="nucleotide sequence ID" value="XM_028463332.1"/>
</dbReference>
<keyword evidence="8" id="KW-0472">Membrane</keyword>
<evidence type="ECO:0000256" key="8">
    <source>
        <dbReference type="ARBA" id="ARBA00023136"/>
    </source>
</evidence>
<evidence type="ECO:0000256" key="2">
    <source>
        <dbReference type="ARBA" id="ARBA00004922"/>
    </source>
</evidence>
<keyword evidence="4" id="KW-0808">Transferase</keyword>
<evidence type="ECO:0000256" key="3">
    <source>
        <dbReference type="ARBA" id="ARBA00022676"/>
    </source>
</evidence>
<organism evidence="11 12">
    <name type="scientific">Gouania willdenowi</name>
    <name type="common">Blunt-snouted clingfish</name>
    <name type="synonym">Lepadogaster willdenowi</name>
    <dbReference type="NCBI Taxonomy" id="441366"/>
    <lineage>
        <taxon>Eukaryota</taxon>
        <taxon>Metazoa</taxon>
        <taxon>Chordata</taxon>
        <taxon>Craniata</taxon>
        <taxon>Vertebrata</taxon>
        <taxon>Euteleostomi</taxon>
        <taxon>Actinopterygii</taxon>
        <taxon>Neopterygii</taxon>
        <taxon>Teleostei</taxon>
        <taxon>Neoteleostei</taxon>
        <taxon>Acanthomorphata</taxon>
        <taxon>Ovalentaria</taxon>
        <taxon>Blenniimorphae</taxon>
        <taxon>Blenniiformes</taxon>
        <taxon>Gobiesocoidei</taxon>
        <taxon>Gobiesocidae</taxon>
        <taxon>Gobiesocinae</taxon>
        <taxon>Gouania</taxon>
    </lineage>
</organism>
<dbReference type="AlphaFoldDB" id="A0A8C5D8W9"/>
<evidence type="ECO:0000313" key="12">
    <source>
        <dbReference type="Proteomes" id="UP000694680"/>
    </source>
</evidence>
<keyword evidence="12" id="KW-1185">Reference proteome</keyword>
<dbReference type="GO" id="GO:0008375">
    <property type="term" value="F:acetylglucosaminyltransferase activity"/>
    <property type="evidence" value="ECO:0007669"/>
    <property type="project" value="TreeGrafter"/>
</dbReference>
<gene>
    <name evidence="11" type="primary">LOC114473600</name>
</gene>
<dbReference type="OrthoDB" id="2019572at2759"/>
<evidence type="ECO:0000256" key="6">
    <source>
        <dbReference type="ARBA" id="ARBA00022968"/>
    </source>
</evidence>
<keyword evidence="9" id="KW-0325">Glycoprotein</keyword>
<dbReference type="PANTHER" id="PTHR19297:SF7">
    <property type="entry name" value="BETA-1,3-GALACTOSYL-O-GLYCOSYL-GLYCOPROTEIN BETA-1,6-N-ACETYLGLUCOSAMINYLTRANSFERASE 4"/>
    <property type="match status" value="1"/>
</dbReference>
<reference evidence="11" key="1">
    <citation type="submission" date="2020-06" db="EMBL/GenBank/DDBJ databases">
        <authorList>
            <consortium name="Wellcome Sanger Institute Data Sharing"/>
        </authorList>
    </citation>
    <scope>NUCLEOTIDE SEQUENCE [LARGE SCALE GENOMIC DNA]</scope>
</reference>
<reference evidence="11" key="2">
    <citation type="submission" date="2025-08" db="UniProtKB">
        <authorList>
            <consortium name="Ensembl"/>
        </authorList>
    </citation>
    <scope>IDENTIFICATION</scope>
</reference>
<accession>A0A8C5D8W9</accession>
<comment type="pathway">
    <text evidence="2">Protein modification; protein glycosylation.</text>
</comment>
<comment type="similarity">
    <text evidence="10">Belongs to the glycosyltransferase 14 family.</text>
</comment>
<keyword evidence="3" id="KW-0328">Glycosyltransferase</keyword>
<sequence length="430" mass="49519">MRRRYWFLRIRRQLFGCLLLSLLILSLLLGICITYSASAGSSAAQRTTNLHRYPINCSAIYDMDPVEVGKSLWIRRQRVVEEVSDEALAELTSDCSSFLKIRGYENVCFSEEEQLFPLAYSLVVHKSAWMVERLIRALYSPTHVFCIHYDLKSPLQFISAMKGLARCLPNVFISSQLENVVYASFSRLKADLNCLSDLLRSDVQWKYVINLCGQDFPLRSNMELVSELKNLNGANMLETSRPSEAKKERFTFHHQLKDSVLQKTDQVKTEPPHGIQIFIGNAYFVLSHQLVLHMNSSEVVRDLLSWSEDTYSPDEHFWATLVRLPGVPGEVPVSQPDITDLMSRTRLVKWEYLEEYLYPPCSGQHVRSVCIFGAAELRWLLNYGHLFANKFDLSVDPVVVQCLEEKLQERQRLFESVALHLICPKTLKDQ</sequence>
<dbReference type="InterPro" id="IPR003406">
    <property type="entry name" value="Glyco_trans_14"/>
</dbReference>
<keyword evidence="6" id="KW-0735">Signal-anchor</keyword>
<dbReference type="GO" id="GO:0000139">
    <property type="term" value="C:Golgi membrane"/>
    <property type="evidence" value="ECO:0007669"/>
    <property type="project" value="UniProtKB-SubCell"/>
</dbReference>
<keyword evidence="5" id="KW-0812">Transmembrane</keyword>
<dbReference type="Pfam" id="PF02485">
    <property type="entry name" value="Branch"/>
    <property type="match status" value="1"/>
</dbReference>
<comment type="subcellular location">
    <subcellularLocation>
        <location evidence="1">Golgi apparatus membrane</location>
        <topology evidence="1">Single-pass type II membrane protein</topology>
    </subcellularLocation>
</comment>
<protein>
    <submittedName>
        <fullName evidence="11">Beta-1,3-galactosyl-O-glycosyl-glycoprotein beta-1,6-N-acetylglucosaminyltransferase 4-like</fullName>
    </submittedName>
</protein>
<proteinExistence type="inferred from homology"/>
<evidence type="ECO:0000256" key="1">
    <source>
        <dbReference type="ARBA" id="ARBA00004323"/>
    </source>
</evidence>
<dbReference type="Ensembl" id="ENSGWIT00000003964.1">
    <property type="protein sequence ID" value="ENSGWIP00000003675.1"/>
    <property type="gene ID" value="ENSGWIG00000001995.1"/>
</dbReference>
<evidence type="ECO:0000256" key="10">
    <source>
        <dbReference type="ARBA" id="ARBA00038150"/>
    </source>
</evidence>
<evidence type="ECO:0000256" key="7">
    <source>
        <dbReference type="ARBA" id="ARBA00022989"/>
    </source>
</evidence>
<evidence type="ECO:0000313" key="11">
    <source>
        <dbReference type="Ensembl" id="ENSGWIP00000003675.1"/>
    </source>
</evidence>
<dbReference type="Proteomes" id="UP000694680">
    <property type="component" value="Chromosome 12"/>
</dbReference>
<reference evidence="11" key="3">
    <citation type="submission" date="2025-09" db="UniProtKB">
        <authorList>
            <consortium name="Ensembl"/>
        </authorList>
    </citation>
    <scope>IDENTIFICATION</scope>
</reference>
<evidence type="ECO:0000256" key="5">
    <source>
        <dbReference type="ARBA" id="ARBA00022692"/>
    </source>
</evidence>
<dbReference type="GeneID" id="114473600"/>
<dbReference type="PANTHER" id="PTHR19297">
    <property type="entry name" value="GLYCOSYLTRANSFERASE 14 FAMILY MEMBER"/>
    <property type="match status" value="1"/>
</dbReference>
<evidence type="ECO:0000256" key="4">
    <source>
        <dbReference type="ARBA" id="ARBA00022679"/>
    </source>
</evidence>